<proteinExistence type="predicted"/>
<keyword evidence="4" id="KW-1185">Reference proteome</keyword>
<dbReference type="Pfam" id="PF16285">
    <property type="entry name" value="DUF4931_N"/>
    <property type="match status" value="1"/>
</dbReference>
<gene>
    <name evidence="3" type="ORF">RVY80_04540</name>
</gene>
<name>A0ABU3Z8X9_9FIRM</name>
<dbReference type="InterPro" id="IPR046322">
    <property type="entry name" value="DUF4931"/>
</dbReference>
<sequence>MNEPLIFDIALGRTKPFNMTNSAIRCPFCDVENLTNILDKKGHMIWLMNKYPVLKNTWPTLIIETDDDQGEFSLYSHQEATKILSYCIKKWQETMSSKEFKSVLHFKNHGPMSGGSIRHPHSQIIGLRDYDYREDVMSQHFEGWLMYEDQDVTITLSQKPLIGFFEYNIRFKPLASRSQVTLRLQQTLQYLLNTMAKRSQSYNYFFYNIEDGYYYIKVVPRYVTTPLYVGYKIVQTCDDARAELIKQELNTYLK</sequence>
<dbReference type="InterPro" id="IPR049285">
    <property type="entry name" value="DUF4931_C"/>
</dbReference>
<dbReference type="EMBL" id="JAWJZB010000004">
    <property type="protein sequence ID" value="MDV5088116.1"/>
    <property type="molecule type" value="Genomic_DNA"/>
</dbReference>
<feature type="domain" description="DUF4931" evidence="2">
    <location>
        <begin position="134"/>
        <end position="249"/>
    </location>
</feature>
<evidence type="ECO:0000313" key="3">
    <source>
        <dbReference type="EMBL" id="MDV5088116.1"/>
    </source>
</evidence>
<dbReference type="Proteomes" id="UP001272515">
    <property type="component" value="Unassembled WGS sequence"/>
</dbReference>
<comment type="caution">
    <text evidence="3">The sequence shown here is derived from an EMBL/GenBank/DDBJ whole genome shotgun (WGS) entry which is preliminary data.</text>
</comment>
<dbReference type="SUPFAM" id="SSF54197">
    <property type="entry name" value="HIT-like"/>
    <property type="match status" value="1"/>
</dbReference>
<evidence type="ECO:0000259" key="2">
    <source>
        <dbReference type="Pfam" id="PF20956"/>
    </source>
</evidence>
<dbReference type="Pfam" id="PF20956">
    <property type="entry name" value="DUF4931_C"/>
    <property type="match status" value="1"/>
</dbReference>
<evidence type="ECO:0000259" key="1">
    <source>
        <dbReference type="Pfam" id="PF16285"/>
    </source>
</evidence>
<feature type="domain" description="DUF4931" evidence="1">
    <location>
        <begin position="7"/>
        <end position="129"/>
    </location>
</feature>
<organism evidence="3 4">
    <name type="scientific">Veillonella absiana</name>
    <dbReference type="NCBI Taxonomy" id="3079305"/>
    <lineage>
        <taxon>Bacteria</taxon>
        <taxon>Bacillati</taxon>
        <taxon>Bacillota</taxon>
        <taxon>Negativicutes</taxon>
        <taxon>Veillonellales</taxon>
        <taxon>Veillonellaceae</taxon>
        <taxon>Veillonella</taxon>
    </lineage>
</organism>
<protein>
    <submittedName>
        <fullName evidence="3">DUF4931 domain-containing protein</fullName>
    </submittedName>
</protein>
<dbReference type="RefSeq" id="WP_317329791.1">
    <property type="nucleotide sequence ID" value="NZ_JAWJZA010000002.1"/>
</dbReference>
<evidence type="ECO:0000313" key="4">
    <source>
        <dbReference type="Proteomes" id="UP001272515"/>
    </source>
</evidence>
<dbReference type="Gene3D" id="3.30.428.10">
    <property type="entry name" value="HIT-like"/>
    <property type="match status" value="1"/>
</dbReference>
<reference evidence="3 4" key="1">
    <citation type="submission" date="2023-10" db="EMBL/GenBank/DDBJ databases">
        <title>Veillonella sp. nov., isolated from a pig farm feces dump.</title>
        <authorList>
            <person name="Chang Y.-H."/>
        </authorList>
    </citation>
    <scope>NUCLEOTIDE SEQUENCE [LARGE SCALE GENOMIC DNA]</scope>
    <source>
        <strain evidence="3 4">YH-vei2233</strain>
    </source>
</reference>
<accession>A0ABU3Z8X9</accession>
<dbReference type="InterPro" id="IPR036265">
    <property type="entry name" value="HIT-like_sf"/>
</dbReference>